<gene>
    <name evidence="1" type="ORF">FOB60_005663</name>
</gene>
<dbReference type="AlphaFoldDB" id="A0A8X7NFE1"/>
<protein>
    <submittedName>
        <fullName evidence="1">Uncharacterized protein</fullName>
    </submittedName>
</protein>
<dbReference type="EMBL" id="JABWAB010000013">
    <property type="protein sequence ID" value="KAF6042909.1"/>
    <property type="molecule type" value="Genomic_DNA"/>
</dbReference>
<evidence type="ECO:0000313" key="2">
    <source>
        <dbReference type="Proteomes" id="UP000590412"/>
    </source>
</evidence>
<name>A0A8X7NFE1_CANPA</name>
<organism evidence="1 2">
    <name type="scientific">Candida parapsilosis</name>
    <name type="common">Yeast</name>
    <dbReference type="NCBI Taxonomy" id="5480"/>
    <lineage>
        <taxon>Eukaryota</taxon>
        <taxon>Fungi</taxon>
        <taxon>Dikarya</taxon>
        <taxon>Ascomycota</taxon>
        <taxon>Saccharomycotina</taxon>
        <taxon>Pichiomycetes</taxon>
        <taxon>Debaryomycetaceae</taxon>
        <taxon>Candida/Lodderomyces clade</taxon>
        <taxon>Candida</taxon>
    </lineage>
</organism>
<dbReference type="OrthoDB" id="10406380at2759"/>
<sequence length="130" mass="14995">MRDLLRTWTTIFTVVFFQAFVRAEQYLTYTWLDDDKNMLMIGIPEYVQKRDTGNVPFDANLSMTISNEIIINLNGVENLYYAVNPTIKKEDVSESDLTDFFKNEVAVSLGISHLVTNDTEAVLKKQWFGV</sequence>
<reference evidence="1" key="1">
    <citation type="submission" date="2020-03" db="EMBL/GenBank/DDBJ databases">
        <title>FDA dAtabase for Regulatory Grade micrObial Sequences (FDA-ARGOS): Supporting development and validation of Infectious Disease Dx tests.</title>
        <authorList>
            <person name="Campos J."/>
            <person name="Goldberg B."/>
            <person name="Tallon L."/>
            <person name="Sadzewicz L."/>
            <person name="Vavikolanu K."/>
            <person name="Mehta A."/>
            <person name="Aluvathingal J."/>
            <person name="Nadendla S."/>
            <person name="Nandy P."/>
            <person name="Geyer C."/>
            <person name="Yan Y."/>
            <person name="Sichtig H."/>
        </authorList>
    </citation>
    <scope>NUCLEOTIDE SEQUENCE [LARGE SCALE GENOMIC DNA]</scope>
    <source>
        <strain evidence="1">FDAARGOS_652</strain>
    </source>
</reference>
<comment type="caution">
    <text evidence="1">The sequence shown here is derived from an EMBL/GenBank/DDBJ whole genome shotgun (WGS) entry which is preliminary data.</text>
</comment>
<accession>A0A8X7NFE1</accession>
<evidence type="ECO:0000313" key="1">
    <source>
        <dbReference type="EMBL" id="KAF6042909.1"/>
    </source>
</evidence>
<proteinExistence type="predicted"/>
<dbReference type="Proteomes" id="UP000590412">
    <property type="component" value="Unassembled WGS sequence"/>
</dbReference>